<reference evidence="3 4" key="1">
    <citation type="journal article" date="2018" name="Front. Plant Sci.">
        <title>Red Clover (Trifolium pratense) and Zigzag Clover (T. medium) - A Picture of Genomic Similarities and Differences.</title>
        <authorList>
            <person name="Dluhosova J."/>
            <person name="Istvanek J."/>
            <person name="Nedelnik J."/>
            <person name="Repkova J."/>
        </authorList>
    </citation>
    <scope>NUCLEOTIDE SEQUENCE [LARGE SCALE GENOMIC DNA]</scope>
    <source>
        <strain evidence="4">cv. 10/8</strain>
        <tissue evidence="3">Leaf</tissue>
    </source>
</reference>
<comment type="caution">
    <text evidence="3">The sequence shown here is derived from an EMBL/GenBank/DDBJ whole genome shotgun (WGS) entry which is preliminary data.</text>
</comment>
<protein>
    <recommendedName>
        <fullName evidence="2">LOB domain-containing protein</fullName>
    </recommendedName>
</protein>
<dbReference type="AlphaFoldDB" id="A0A392QRX0"/>
<feature type="non-terminal residue" evidence="3">
    <location>
        <position position="124"/>
    </location>
</feature>
<dbReference type="PROSITE" id="PS50891">
    <property type="entry name" value="LOB"/>
    <property type="match status" value="1"/>
</dbReference>
<evidence type="ECO:0000313" key="3">
    <source>
        <dbReference type="EMBL" id="MCI26584.1"/>
    </source>
</evidence>
<comment type="similarity">
    <text evidence="1">Belongs to the LOB domain-containing protein family.</text>
</comment>
<accession>A0A392QRX0</accession>
<evidence type="ECO:0000313" key="4">
    <source>
        <dbReference type="Proteomes" id="UP000265520"/>
    </source>
</evidence>
<dbReference type="Proteomes" id="UP000265520">
    <property type="component" value="Unassembled WGS sequence"/>
</dbReference>
<name>A0A392QRX0_9FABA</name>
<sequence length="124" mass="13857">MQDTFSYRHISRWIREQLPQNREALIESLTWESNARRLDPLRGSHGVAINMHHQIIDLQTNIANLNLHLQAAHATNLQLQAHNQHLQAENAALIAAANQAAAQAQALANNQHIQDENAANQAAQ</sequence>
<evidence type="ECO:0000256" key="1">
    <source>
        <dbReference type="ARBA" id="ARBA00005474"/>
    </source>
</evidence>
<organism evidence="3 4">
    <name type="scientific">Trifolium medium</name>
    <dbReference type="NCBI Taxonomy" id="97028"/>
    <lineage>
        <taxon>Eukaryota</taxon>
        <taxon>Viridiplantae</taxon>
        <taxon>Streptophyta</taxon>
        <taxon>Embryophyta</taxon>
        <taxon>Tracheophyta</taxon>
        <taxon>Spermatophyta</taxon>
        <taxon>Magnoliopsida</taxon>
        <taxon>eudicotyledons</taxon>
        <taxon>Gunneridae</taxon>
        <taxon>Pentapetalae</taxon>
        <taxon>rosids</taxon>
        <taxon>fabids</taxon>
        <taxon>Fabales</taxon>
        <taxon>Fabaceae</taxon>
        <taxon>Papilionoideae</taxon>
        <taxon>50 kb inversion clade</taxon>
        <taxon>NPAAA clade</taxon>
        <taxon>Hologalegina</taxon>
        <taxon>IRL clade</taxon>
        <taxon>Trifolieae</taxon>
        <taxon>Trifolium</taxon>
    </lineage>
</organism>
<evidence type="ECO:0000259" key="2">
    <source>
        <dbReference type="PROSITE" id="PS50891"/>
    </source>
</evidence>
<keyword evidence="4" id="KW-1185">Reference proteome</keyword>
<dbReference type="InterPro" id="IPR004883">
    <property type="entry name" value="LOB"/>
</dbReference>
<proteinExistence type="inferred from homology"/>
<dbReference type="EMBL" id="LXQA010154176">
    <property type="protein sequence ID" value="MCI26584.1"/>
    <property type="molecule type" value="Genomic_DNA"/>
</dbReference>
<dbReference type="Pfam" id="PF03195">
    <property type="entry name" value="LOB"/>
    <property type="match status" value="1"/>
</dbReference>
<feature type="domain" description="LOB" evidence="2">
    <location>
        <begin position="1"/>
        <end position="69"/>
    </location>
</feature>